<feature type="transmembrane region" description="Helical" evidence="1">
    <location>
        <begin position="397"/>
        <end position="416"/>
    </location>
</feature>
<keyword evidence="3" id="KW-1185">Reference proteome</keyword>
<accession>A0A163GNP4</accession>
<organism evidence="2 3">
    <name type="scientific">Paenibacillus glucanolyticus</name>
    <dbReference type="NCBI Taxonomy" id="59843"/>
    <lineage>
        <taxon>Bacteria</taxon>
        <taxon>Bacillati</taxon>
        <taxon>Bacillota</taxon>
        <taxon>Bacilli</taxon>
        <taxon>Bacillales</taxon>
        <taxon>Paenibacillaceae</taxon>
        <taxon>Paenibacillus</taxon>
    </lineage>
</organism>
<feature type="transmembrane region" description="Helical" evidence="1">
    <location>
        <begin position="660"/>
        <end position="679"/>
    </location>
</feature>
<feature type="transmembrane region" description="Helical" evidence="1">
    <location>
        <begin position="509"/>
        <end position="529"/>
    </location>
</feature>
<gene>
    <name evidence="2" type="ORF">AWU65_03515</name>
</gene>
<feature type="transmembrane region" description="Helical" evidence="1">
    <location>
        <begin position="127"/>
        <end position="147"/>
    </location>
</feature>
<evidence type="ECO:0000313" key="2">
    <source>
        <dbReference type="EMBL" id="KZS45063.1"/>
    </source>
</evidence>
<dbReference type="OrthoDB" id="2662505at2"/>
<dbReference type="RefSeq" id="WP_063477568.1">
    <property type="nucleotide sequence ID" value="NZ_JBCMWP010000019.1"/>
</dbReference>
<sequence>MTSLLLTIAGASIFLFAFTFIAMKVISRKIDNSSDLQESNYYRDLINPKRVKNKRNLDKFFRSSYSKAVRIPGIKNYVARVRRRISNIHSYDEFTLRKMTMRIVFMTLTIITVTVLFLIFINRDLLTTFMVLLGALVIHGSLMDSFINKVEDRLLKQFVDMLSDVRYHFHQHGMVEEAIFDAAEAKSYEASLHAKRVYEILTDIDPEKELENYYEVAPNRFLKVFAGISFLIKEFGDKKLRDGSSMFLTALDRLKKEINLEILRREKLSYYLRGLTIIAITPVLFTKAIETWARGNFPAMTDFYTSKLGIITKISVFTIIVVSYVLLRKIQETNEGKYVAKTKRFKWEKRIYEIPPIRFIVDRIIPASNRRERYKLNLLLKESNSPLPIEWFFVRRLLLCSVLFLGMFSSFIYMHSLTVHNVLNTPIKSEVMFGKLSQEELAKANKTTEFDRKIINQLKGVKQNLRDRVALAIQKEMPDADDKMVASTSNRIIEKTIVISNEYLKWWELLIAIGLGLVGYYVPVWILMFQKKIRAMEMQNEVEQFHTIISMLSEIERVSVETILEWMERFSSVFKEPLQKCLLHYDSGPEDSLEQLKEDVPFIPFVRTIERLQVAVEKIPINEAFDDLETDRAFNFEQRKQDYEKIIDTKKEWGQMLGFAPMYALVFLYLVFPLVYMSIEQMGSYYEQVGRIS</sequence>
<dbReference type="EMBL" id="LWMH01000001">
    <property type="protein sequence ID" value="KZS45063.1"/>
    <property type="molecule type" value="Genomic_DNA"/>
</dbReference>
<dbReference type="AlphaFoldDB" id="A0A163GNP4"/>
<evidence type="ECO:0000313" key="3">
    <source>
        <dbReference type="Proteomes" id="UP000076796"/>
    </source>
</evidence>
<feature type="transmembrane region" description="Helical" evidence="1">
    <location>
        <begin position="309"/>
        <end position="327"/>
    </location>
</feature>
<keyword evidence="1" id="KW-0472">Membrane</keyword>
<evidence type="ECO:0000256" key="1">
    <source>
        <dbReference type="SAM" id="Phobius"/>
    </source>
</evidence>
<feature type="transmembrane region" description="Helical" evidence="1">
    <location>
        <begin position="6"/>
        <end position="26"/>
    </location>
</feature>
<dbReference type="Proteomes" id="UP000076796">
    <property type="component" value="Unassembled WGS sequence"/>
</dbReference>
<reference evidence="2" key="1">
    <citation type="journal article" date="2016" name="Genome Announc.">
        <title>Draft genomes of two strains of Paenibacillus glucanolyticus with capability to degrade lignocellulose.</title>
        <authorList>
            <person name="Mathews S.L."/>
            <person name="Pawlak J."/>
            <person name="Grunden A.M."/>
        </authorList>
    </citation>
    <scope>NUCLEOTIDE SEQUENCE [LARGE SCALE GENOMIC DNA]</scope>
    <source>
        <strain evidence="2">SLM1</strain>
    </source>
</reference>
<keyword evidence="1" id="KW-1133">Transmembrane helix</keyword>
<name>A0A163GNP4_9BACL</name>
<feature type="transmembrane region" description="Helical" evidence="1">
    <location>
        <begin position="270"/>
        <end position="289"/>
    </location>
</feature>
<proteinExistence type="predicted"/>
<comment type="caution">
    <text evidence="2">The sequence shown here is derived from an EMBL/GenBank/DDBJ whole genome shotgun (WGS) entry which is preliminary data.</text>
</comment>
<protein>
    <submittedName>
        <fullName evidence="2">Uncharacterized protein</fullName>
    </submittedName>
</protein>
<keyword evidence="1" id="KW-0812">Transmembrane</keyword>
<feature type="transmembrane region" description="Helical" evidence="1">
    <location>
        <begin position="103"/>
        <end position="121"/>
    </location>
</feature>